<evidence type="ECO:0000313" key="1">
    <source>
        <dbReference type="EMBL" id="APE43673.1"/>
    </source>
</evidence>
<dbReference type="EMBL" id="CP018076">
    <property type="protein sequence ID" value="APE43673.1"/>
    <property type="molecule type" value="Genomic_DNA"/>
</dbReference>
<dbReference type="OrthoDB" id="7868545at2"/>
<reference evidence="1 2" key="1">
    <citation type="submission" date="2016-11" db="EMBL/GenBank/DDBJ databases">
        <title>Complete genome sequence of Sulfitobacter sp. AM1-D1, a toxic bacteria associated with marine dinoflagellate Alexandrium minutum in East China Sea.</title>
        <authorList>
            <person name="Yang Q."/>
            <person name="Zhang X."/>
            <person name="Tian X."/>
        </authorList>
    </citation>
    <scope>NUCLEOTIDE SEQUENCE [LARGE SCALE GENOMIC DNA]</scope>
    <source>
        <strain evidence="1 2">AM1-D1</strain>
    </source>
</reference>
<dbReference type="RefSeq" id="WP_071972008.1">
    <property type="nucleotide sequence ID" value="NZ_CP018076.1"/>
</dbReference>
<proteinExistence type="predicted"/>
<evidence type="ECO:0000313" key="2">
    <source>
        <dbReference type="Proteomes" id="UP000181897"/>
    </source>
</evidence>
<dbReference type="STRING" id="1917485.BOO69_09785"/>
<organism evidence="1 2">
    <name type="scientific">Sulfitobacter alexandrii</name>
    <dbReference type="NCBI Taxonomy" id="1917485"/>
    <lineage>
        <taxon>Bacteria</taxon>
        <taxon>Pseudomonadati</taxon>
        <taxon>Pseudomonadota</taxon>
        <taxon>Alphaproteobacteria</taxon>
        <taxon>Rhodobacterales</taxon>
        <taxon>Roseobacteraceae</taxon>
        <taxon>Sulfitobacter</taxon>
    </lineage>
</organism>
<sequence length="117" mass="13221">MIGLVLWSDAVSRKAVFWCEDQRDLVFYQGDSTFVDGAAFMEAGDMVLFSIDAAGRSRRARDVTVLERQACTELPSLLRDSPQRTAPPREEERKILSFRRGARPAIAEEGLGFRRKV</sequence>
<protein>
    <submittedName>
        <fullName evidence="1">Uncharacterized protein</fullName>
    </submittedName>
</protein>
<accession>A0A1J0WH84</accession>
<keyword evidence="2" id="KW-1185">Reference proteome</keyword>
<gene>
    <name evidence="1" type="ORF">BOO69_09785</name>
</gene>
<dbReference type="KEGG" id="suam:BOO69_09785"/>
<dbReference type="Proteomes" id="UP000181897">
    <property type="component" value="Chromosome"/>
</dbReference>
<dbReference type="AlphaFoldDB" id="A0A1J0WH84"/>
<name>A0A1J0WH84_9RHOB</name>